<feature type="signal peptide" evidence="1">
    <location>
        <begin position="1"/>
        <end position="18"/>
    </location>
</feature>
<dbReference type="Proteomes" id="UP000761423">
    <property type="component" value="Unassembled WGS sequence"/>
</dbReference>
<reference evidence="3 4" key="1">
    <citation type="submission" date="2020-02" db="EMBL/GenBank/DDBJ databases">
        <authorList>
            <person name="Chen W.-M."/>
        </authorList>
    </citation>
    <scope>NUCLEOTIDE SEQUENCE [LARGE SCALE GENOMIC DNA]</scope>
    <source>
        <strain evidence="3 4">TWA-26</strain>
    </source>
</reference>
<name>A0ABX0IBG0_9FLAO</name>
<evidence type="ECO:0000259" key="2">
    <source>
        <dbReference type="Pfam" id="PF13568"/>
    </source>
</evidence>
<comment type="caution">
    <text evidence="3">The sequence shown here is derived from an EMBL/GenBank/DDBJ whole genome shotgun (WGS) entry which is preliminary data.</text>
</comment>
<keyword evidence="4" id="KW-1185">Reference proteome</keyword>
<protein>
    <submittedName>
        <fullName evidence="3">PorT family protein</fullName>
    </submittedName>
</protein>
<evidence type="ECO:0000313" key="4">
    <source>
        <dbReference type="Proteomes" id="UP000761423"/>
    </source>
</evidence>
<dbReference type="RefSeq" id="WP_166236535.1">
    <property type="nucleotide sequence ID" value="NZ_JAAJBV010000004.1"/>
</dbReference>
<organism evidence="3 4">
    <name type="scientific">Flavobacterium celericrescens</name>
    <dbReference type="NCBI Taxonomy" id="2709780"/>
    <lineage>
        <taxon>Bacteria</taxon>
        <taxon>Pseudomonadati</taxon>
        <taxon>Bacteroidota</taxon>
        <taxon>Flavobacteriia</taxon>
        <taxon>Flavobacteriales</taxon>
        <taxon>Flavobacteriaceae</taxon>
        <taxon>Flavobacterium</taxon>
    </lineage>
</organism>
<dbReference type="InterPro" id="IPR025665">
    <property type="entry name" value="Beta-barrel_OMP_2"/>
</dbReference>
<accession>A0ABX0IBG0</accession>
<sequence>MKKLFYLFAILFTCITSAQQEFSYGLVIGNSFYTIGNNNGTTTFETEDKVSSFTIGGFGEYNFTENIGMKVDMLFSKKEFIYFSNKQVFEMNFIDIAPNFKYDFGETYRKGFYMLAGPKISLITNAKSEGEDVKDSFETFNLGAQLGFGWRVLKFIDIQTKLDYELTPFFKLNNGNKSNFFGAIISANIDLAKVFSNN</sequence>
<dbReference type="InterPro" id="IPR011250">
    <property type="entry name" value="OMP/PagP_B-barrel"/>
</dbReference>
<evidence type="ECO:0000313" key="3">
    <source>
        <dbReference type="EMBL" id="NHM04494.1"/>
    </source>
</evidence>
<gene>
    <name evidence="3" type="ORF">G4L40_07215</name>
</gene>
<keyword evidence="1" id="KW-0732">Signal</keyword>
<feature type="chain" id="PRO_5046875467" evidence="1">
    <location>
        <begin position="19"/>
        <end position="198"/>
    </location>
</feature>
<proteinExistence type="predicted"/>
<evidence type="ECO:0000256" key="1">
    <source>
        <dbReference type="SAM" id="SignalP"/>
    </source>
</evidence>
<feature type="domain" description="Outer membrane protein beta-barrel" evidence="2">
    <location>
        <begin position="18"/>
        <end position="170"/>
    </location>
</feature>
<dbReference type="SUPFAM" id="SSF56925">
    <property type="entry name" value="OMPA-like"/>
    <property type="match status" value="1"/>
</dbReference>
<dbReference type="Gene3D" id="2.40.160.20">
    <property type="match status" value="1"/>
</dbReference>
<dbReference type="Pfam" id="PF13568">
    <property type="entry name" value="OMP_b-brl_2"/>
    <property type="match status" value="1"/>
</dbReference>
<dbReference type="EMBL" id="JAAJBV010000004">
    <property type="protein sequence ID" value="NHM04494.1"/>
    <property type="molecule type" value="Genomic_DNA"/>
</dbReference>